<keyword evidence="2" id="KW-1185">Reference proteome</keyword>
<proteinExistence type="predicted"/>
<evidence type="ECO:0000313" key="2">
    <source>
        <dbReference type="Proteomes" id="UP001652642"/>
    </source>
</evidence>
<dbReference type="Pfam" id="PF22030">
    <property type="entry name" value="DWORF"/>
    <property type="match status" value="1"/>
</dbReference>
<dbReference type="Proteomes" id="UP001652642">
    <property type="component" value="Chromosome 3"/>
</dbReference>
<protein>
    <submittedName>
        <fullName evidence="3">Sarcoplasmic/endoplasmic reticulum calcium ATPase regulator DWORF</fullName>
    </submittedName>
</protein>
<keyword evidence="1" id="KW-0812">Transmembrane</keyword>
<dbReference type="PROSITE" id="PS51257">
    <property type="entry name" value="PROKAR_LIPOPROTEIN"/>
    <property type="match status" value="1"/>
</dbReference>
<keyword evidence="1" id="KW-0472">Membrane</keyword>
<dbReference type="CDD" id="cd20247">
    <property type="entry name" value="DWORF"/>
    <property type="match status" value="1"/>
</dbReference>
<evidence type="ECO:0000313" key="3">
    <source>
        <dbReference type="RefSeq" id="XP_072849341.1"/>
    </source>
</evidence>
<keyword evidence="1" id="KW-1133">Transmembrane helix</keyword>
<name>A0ABM5FVE1_9SAUR</name>
<dbReference type="InterPro" id="IPR044529">
    <property type="entry name" value="DWORF"/>
</dbReference>
<gene>
    <name evidence="3" type="primary">STRIT1</name>
</gene>
<dbReference type="GeneID" id="110073032"/>
<organism evidence="2 3">
    <name type="scientific">Pogona vitticeps</name>
    <name type="common">central bearded dragon</name>
    <dbReference type="NCBI Taxonomy" id="103695"/>
    <lineage>
        <taxon>Eukaryota</taxon>
        <taxon>Metazoa</taxon>
        <taxon>Chordata</taxon>
        <taxon>Craniata</taxon>
        <taxon>Vertebrata</taxon>
        <taxon>Euteleostomi</taxon>
        <taxon>Lepidosauria</taxon>
        <taxon>Squamata</taxon>
        <taxon>Bifurcata</taxon>
        <taxon>Unidentata</taxon>
        <taxon>Episquamata</taxon>
        <taxon>Toxicofera</taxon>
        <taxon>Iguania</taxon>
        <taxon>Acrodonta</taxon>
        <taxon>Agamidae</taxon>
        <taxon>Amphibolurinae</taxon>
        <taxon>Pogona</taxon>
    </lineage>
</organism>
<reference evidence="3" key="1">
    <citation type="submission" date="2025-08" db="UniProtKB">
        <authorList>
            <consortium name="RefSeq"/>
        </authorList>
    </citation>
    <scope>IDENTIFICATION</scope>
</reference>
<sequence length="35" mass="3979">MAKTEAIPYTNYIVPILLLIGWIVGCVLMVYFVFS</sequence>
<dbReference type="RefSeq" id="XP_072849341.1">
    <property type="nucleotide sequence ID" value="XM_072993240.1"/>
</dbReference>
<evidence type="ECO:0000256" key="1">
    <source>
        <dbReference type="SAM" id="Phobius"/>
    </source>
</evidence>
<accession>A0ABM5FVE1</accession>
<feature type="transmembrane region" description="Helical" evidence="1">
    <location>
        <begin position="12"/>
        <end position="34"/>
    </location>
</feature>